<dbReference type="AlphaFoldDB" id="A0A8K1D735"/>
<organism evidence="1 2">
    <name type="scientific">Zosterops borbonicus</name>
    <dbReference type="NCBI Taxonomy" id="364589"/>
    <lineage>
        <taxon>Eukaryota</taxon>
        <taxon>Metazoa</taxon>
        <taxon>Chordata</taxon>
        <taxon>Craniata</taxon>
        <taxon>Vertebrata</taxon>
        <taxon>Euteleostomi</taxon>
        <taxon>Archelosauria</taxon>
        <taxon>Archosauria</taxon>
        <taxon>Dinosauria</taxon>
        <taxon>Saurischia</taxon>
        <taxon>Theropoda</taxon>
        <taxon>Coelurosauria</taxon>
        <taxon>Aves</taxon>
        <taxon>Neognathae</taxon>
        <taxon>Neoaves</taxon>
        <taxon>Telluraves</taxon>
        <taxon>Australaves</taxon>
        <taxon>Passeriformes</taxon>
        <taxon>Sylvioidea</taxon>
        <taxon>Zosteropidae</taxon>
        <taxon>Zosterops</taxon>
    </lineage>
</organism>
<proteinExistence type="predicted"/>
<name>A0A8K1D735_9PASS</name>
<feature type="non-terminal residue" evidence="1">
    <location>
        <position position="169"/>
    </location>
</feature>
<dbReference type="OrthoDB" id="10056483at2759"/>
<keyword evidence="2" id="KW-1185">Reference proteome</keyword>
<accession>A0A8K1D735</accession>
<protein>
    <recommendedName>
        <fullName evidence="3">Rna-directed dna polymerase from mobile element jockey-like</fullName>
    </recommendedName>
</protein>
<gene>
    <name evidence="1" type="ORF">HGM15179_020697</name>
</gene>
<reference evidence="1" key="1">
    <citation type="submission" date="2019-04" db="EMBL/GenBank/DDBJ databases">
        <title>Genome assembly of Zosterops borbonicus 15179.</title>
        <authorList>
            <person name="Leroy T."/>
            <person name="Anselmetti Y."/>
            <person name="Tilak M.-K."/>
            <person name="Nabholz B."/>
        </authorList>
    </citation>
    <scope>NUCLEOTIDE SEQUENCE</scope>
    <source>
        <strain evidence="1">HGM_15179</strain>
        <tissue evidence="1">Muscle</tissue>
    </source>
</reference>
<comment type="caution">
    <text evidence="1">The sequence shown here is derived from an EMBL/GenBank/DDBJ whole genome shotgun (WGS) entry which is preliminary data.</text>
</comment>
<evidence type="ECO:0000313" key="2">
    <source>
        <dbReference type="Proteomes" id="UP000796761"/>
    </source>
</evidence>
<sequence>CFSTLVTIPVAVLIPGESASHIHIGFKMQFVLGPVCRLVKLGKINSTTEAGTEPGKGRKMSQEELLQSSKAVSLPIPHGWMDSRMGIGGAKCLLLLDISDKWCPGVPWGSPLGPELFNILINDVVKRIKCTLSRFADDPKLRGAVDTPEGWDAIQRDLDKLEKWLMGTS</sequence>
<dbReference type="Proteomes" id="UP000796761">
    <property type="component" value="Unassembled WGS sequence"/>
</dbReference>
<evidence type="ECO:0008006" key="3">
    <source>
        <dbReference type="Google" id="ProtNLM"/>
    </source>
</evidence>
<evidence type="ECO:0000313" key="1">
    <source>
        <dbReference type="EMBL" id="TRZ06410.1"/>
    </source>
</evidence>
<dbReference type="EMBL" id="SWJQ01002535">
    <property type="protein sequence ID" value="TRZ06410.1"/>
    <property type="molecule type" value="Genomic_DNA"/>
</dbReference>